<evidence type="ECO:0000313" key="2">
    <source>
        <dbReference type="EMBL" id="VVE01976.1"/>
    </source>
</evidence>
<dbReference type="EMBL" id="CABPSK010000002">
    <property type="protein sequence ID" value="VVE01976.1"/>
    <property type="molecule type" value="Genomic_DNA"/>
</dbReference>
<reference evidence="2 3" key="1">
    <citation type="submission" date="2019-08" db="EMBL/GenBank/DDBJ databases">
        <authorList>
            <person name="Peeters C."/>
        </authorList>
    </citation>
    <scope>NUCLEOTIDE SEQUENCE [LARGE SCALE GENOMIC DNA]</scope>
    <source>
        <strain evidence="2 3">LMG 31114</strain>
    </source>
</reference>
<feature type="region of interest" description="Disordered" evidence="1">
    <location>
        <begin position="1"/>
        <end position="22"/>
    </location>
</feature>
<dbReference type="AlphaFoldDB" id="A0A5E4UPV7"/>
<dbReference type="Proteomes" id="UP000366945">
    <property type="component" value="Unassembled WGS sequence"/>
</dbReference>
<accession>A0A5E4UPV7</accession>
<organism evidence="2 3">
    <name type="scientific">Pandoraea pneumonica</name>
    <dbReference type="NCBI Taxonomy" id="2508299"/>
    <lineage>
        <taxon>Bacteria</taxon>
        <taxon>Pseudomonadati</taxon>
        <taxon>Pseudomonadota</taxon>
        <taxon>Betaproteobacteria</taxon>
        <taxon>Burkholderiales</taxon>
        <taxon>Burkholderiaceae</taxon>
        <taxon>Pandoraea</taxon>
    </lineage>
</organism>
<gene>
    <name evidence="2" type="ORF">PPN31114_02170</name>
</gene>
<dbReference type="Pfam" id="PF11811">
    <property type="entry name" value="DUF3331"/>
    <property type="match status" value="1"/>
</dbReference>
<dbReference type="InterPro" id="IPR021769">
    <property type="entry name" value="DUF3331"/>
</dbReference>
<evidence type="ECO:0000256" key="1">
    <source>
        <dbReference type="SAM" id="MobiDB-lite"/>
    </source>
</evidence>
<sequence>MRSENRTNCSNRSGRGRVSGISNASGAAVRNKGVWQHTVAMLDAEPVECRPVIPYTRRAPIVRVLEIASELTITVSWNDAMGGNYGAQIWRVRKAHHPGVCALTGEPIDVGDFVYRPLFGDVPPLNADAMISAAAIRREVREEPALQDG</sequence>
<name>A0A5E4UPV7_9BURK</name>
<proteinExistence type="predicted"/>
<feature type="compositionally biased region" description="Polar residues" evidence="1">
    <location>
        <begin position="1"/>
        <end position="13"/>
    </location>
</feature>
<evidence type="ECO:0000313" key="3">
    <source>
        <dbReference type="Proteomes" id="UP000366945"/>
    </source>
</evidence>
<evidence type="ECO:0008006" key="4">
    <source>
        <dbReference type="Google" id="ProtNLM"/>
    </source>
</evidence>
<keyword evidence="3" id="KW-1185">Reference proteome</keyword>
<dbReference type="OrthoDB" id="9152922at2"/>
<protein>
    <recommendedName>
        <fullName evidence="4">DUF3331 domain-containing protein</fullName>
    </recommendedName>
</protein>